<evidence type="ECO:0000313" key="1">
    <source>
        <dbReference type="EMBL" id="KAL0057393.1"/>
    </source>
</evidence>
<dbReference type="Proteomes" id="UP001437256">
    <property type="component" value="Unassembled WGS sequence"/>
</dbReference>
<sequence length="482" mass="53746">MAMAATKVSTGITVLDLPTELVCQVAANLSASSDLKSLRSACSKLNLALEPFLFSHIRIDGKTTRLLEDLASGHTRAGQYVRNLDIGSLKLDEKDAGEEMESILAFRRCWVPALSALKSLGSIDWTVNEKDSHWALEQAINSLSQVHTISTIRLYLRGVWTNPVIHPLRQICHFKHLESCSIRVDDNRLMLPIAEGLFDVNSTHLKRLELDGGLDAWTDPDYCITPDTDLSLLFDSGAAPKLDILRLSQFSLSHSSHILSQLGSLKALHLDRCIPYDFWSVFSATNIQLREVTVDYVDRHFLDYLGSYRGLERIRLSFNGIQLGTVINDSAAERFYMECLPGHSASLKSINIIPKSTGRWCLNADNARVLRQCRGLEDLTIGINIDDVIVKMEEVDHNVGSDGSNGGIVTELLHVAKSYRCLNTLVVVLKGNRLPWDLEATGAAMERFRNAVSQHAEYVNQSYELHAVTRVKPIPVWDGLRT</sequence>
<dbReference type="InterPro" id="IPR032675">
    <property type="entry name" value="LRR_dom_sf"/>
</dbReference>
<accession>A0ABR2Z9F4</accession>
<dbReference type="SUPFAM" id="SSF52047">
    <property type="entry name" value="RNI-like"/>
    <property type="match status" value="1"/>
</dbReference>
<name>A0ABR2Z9F4_9AGAR</name>
<dbReference type="EMBL" id="JBBXMP010000554">
    <property type="protein sequence ID" value="KAL0057393.1"/>
    <property type="molecule type" value="Genomic_DNA"/>
</dbReference>
<proteinExistence type="predicted"/>
<keyword evidence="2" id="KW-1185">Reference proteome</keyword>
<evidence type="ECO:0000313" key="2">
    <source>
        <dbReference type="Proteomes" id="UP001437256"/>
    </source>
</evidence>
<gene>
    <name evidence="1" type="ORF">AAF712_015967</name>
</gene>
<reference evidence="1 2" key="1">
    <citation type="submission" date="2024-05" db="EMBL/GenBank/DDBJ databases">
        <title>A draft genome resource for the thread blight pathogen Marasmius tenuissimus strain MS-2.</title>
        <authorList>
            <person name="Yulfo-Soto G.E."/>
            <person name="Baruah I.K."/>
            <person name="Amoako-Attah I."/>
            <person name="Bukari Y."/>
            <person name="Meinhardt L.W."/>
            <person name="Bailey B.A."/>
            <person name="Cohen S.P."/>
        </authorList>
    </citation>
    <scope>NUCLEOTIDE SEQUENCE [LARGE SCALE GENOMIC DNA]</scope>
    <source>
        <strain evidence="1 2">MS-2</strain>
    </source>
</reference>
<protein>
    <recommendedName>
        <fullName evidence="3">F-box domain-containing protein</fullName>
    </recommendedName>
</protein>
<organism evidence="1 2">
    <name type="scientific">Marasmius tenuissimus</name>
    <dbReference type="NCBI Taxonomy" id="585030"/>
    <lineage>
        <taxon>Eukaryota</taxon>
        <taxon>Fungi</taxon>
        <taxon>Dikarya</taxon>
        <taxon>Basidiomycota</taxon>
        <taxon>Agaricomycotina</taxon>
        <taxon>Agaricomycetes</taxon>
        <taxon>Agaricomycetidae</taxon>
        <taxon>Agaricales</taxon>
        <taxon>Marasmiineae</taxon>
        <taxon>Marasmiaceae</taxon>
        <taxon>Marasmius</taxon>
    </lineage>
</organism>
<dbReference type="Gene3D" id="3.80.10.10">
    <property type="entry name" value="Ribonuclease Inhibitor"/>
    <property type="match status" value="1"/>
</dbReference>
<comment type="caution">
    <text evidence="1">The sequence shown here is derived from an EMBL/GenBank/DDBJ whole genome shotgun (WGS) entry which is preliminary data.</text>
</comment>
<evidence type="ECO:0008006" key="3">
    <source>
        <dbReference type="Google" id="ProtNLM"/>
    </source>
</evidence>